<keyword evidence="4 7" id="KW-0812">Transmembrane</keyword>
<feature type="transmembrane region" description="Helical" evidence="7">
    <location>
        <begin position="122"/>
        <end position="146"/>
    </location>
</feature>
<evidence type="ECO:0000256" key="6">
    <source>
        <dbReference type="ARBA" id="ARBA00023136"/>
    </source>
</evidence>
<reference evidence="8 9" key="1">
    <citation type="submission" date="2024-09" db="EMBL/GenBank/DDBJ databases">
        <authorList>
            <person name="Sun Q."/>
            <person name="Mori K."/>
        </authorList>
    </citation>
    <scope>NUCLEOTIDE SEQUENCE [LARGE SCALE GENOMIC DNA]</scope>
    <source>
        <strain evidence="8 9">NCAIM B.02415</strain>
    </source>
</reference>
<proteinExistence type="inferred from homology"/>
<evidence type="ECO:0000256" key="5">
    <source>
        <dbReference type="ARBA" id="ARBA00022989"/>
    </source>
</evidence>
<evidence type="ECO:0000256" key="4">
    <source>
        <dbReference type="ARBA" id="ARBA00022692"/>
    </source>
</evidence>
<evidence type="ECO:0000256" key="2">
    <source>
        <dbReference type="ARBA" id="ARBA00006679"/>
    </source>
</evidence>
<keyword evidence="3" id="KW-1003">Cell membrane</keyword>
<dbReference type="Pfam" id="PF07681">
    <property type="entry name" value="DoxX"/>
    <property type="match status" value="1"/>
</dbReference>
<evidence type="ECO:0000313" key="9">
    <source>
        <dbReference type="Proteomes" id="UP001589828"/>
    </source>
</evidence>
<comment type="caution">
    <text evidence="8">The sequence shown here is derived from an EMBL/GenBank/DDBJ whole genome shotgun (WGS) entry which is preliminary data.</text>
</comment>
<organism evidence="8 9">
    <name type="scientific">Mucilaginibacter angelicae</name>
    <dbReference type="NCBI Taxonomy" id="869718"/>
    <lineage>
        <taxon>Bacteria</taxon>
        <taxon>Pseudomonadati</taxon>
        <taxon>Bacteroidota</taxon>
        <taxon>Sphingobacteriia</taxon>
        <taxon>Sphingobacteriales</taxon>
        <taxon>Sphingobacteriaceae</taxon>
        <taxon>Mucilaginibacter</taxon>
    </lineage>
</organism>
<gene>
    <name evidence="8" type="ORF">ACFFGT_31165</name>
</gene>
<dbReference type="InterPro" id="IPR032808">
    <property type="entry name" value="DoxX"/>
</dbReference>
<comment type="similarity">
    <text evidence="2">Belongs to the DoxX family.</text>
</comment>
<feature type="transmembrane region" description="Helical" evidence="7">
    <location>
        <begin position="12"/>
        <end position="30"/>
    </location>
</feature>
<accession>A0ABV6LH46</accession>
<keyword evidence="6 7" id="KW-0472">Membrane</keyword>
<keyword evidence="9" id="KW-1185">Reference proteome</keyword>
<feature type="transmembrane region" description="Helical" evidence="7">
    <location>
        <begin position="85"/>
        <end position="102"/>
    </location>
</feature>
<dbReference type="EMBL" id="JBHLTS010000079">
    <property type="protein sequence ID" value="MFC0518716.1"/>
    <property type="molecule type" value="Genomic_DNA"/>
</dbReference>
<comment type="subcellular location">
    <subcellularLocation>
        <location evidence="1">Cell membrane</location>
        <topology evidence="1">Multi-pass membrane protein</topology>
    </subcellularLocation>
</comment>
<dbReference type="InterPro" id="IPR051907">
    <property type="entry name" value="DoxX-like_oxidoreductase"/>
</dbReference>
<protein>
    <submittedName>
        <fullName evidence="8">DoxX family protein</fullName>
    </submittedName>
</protein>
<name>A0ABV6LH46_9SPHI</name>
<dbReference type="RefSeq" id="WP_377026425.1">
    <property type="nucleotide sequence ID" value="NZ_JBHLTS010000079.1"/>
</dbReference>
<evidence type="ECO:0000313" key="8">
    <source>
        <dbReference type="EMBL" id="MFC0518716.1"/>
    </source>
</evidence>
<dbReference type="PANTHER" id="PTHR33452">
    <property type="entry name" value="OXIDOREDUCTASE CATD-RELATED"/>
    <property type="match status" value="1"/>
</dbReference>
<evidence type="ECO:0000256" key="3">
    <source>
        <dbReference type="ARBA" id="ARBA00022475"/>
    </source>
</evidence>
<dbReference type="PANTHER" id="PTHR33452:SF1">
    <property type="entry name" value="INNER MEMBRANE PROTEIN YPHA-RELATED"/>
    <property type="match status" value="1"/>
</dbReference>
<sequence length="153" mass="16744">MIKDLVQTDSSYVYLFLRVVAGVIIFPYGMQKLFGWFDDLGGGVGIHGSLEQLRRKKIPVFIGWLIIIGQSLGCLMLILGCLTRIAAAGNLIVFTGALIVHAPDGWAMNWLGKKKGEGVEYFVLLLSILLVLIFKGSGAVSVDIWVAKYLAKD</sequence>
<feature type="transmembrane region" description="Helical" evidence="7">
    <location>
        <begin position="58"/>
        <end position="78"/>
    </location>
</feature>
<evidence type="ECO:0000256" key="7">
    <source>
        <dbReference type="SAM" id="Phobius"/>
    </source>
</evidence>
<keyword evidence="5 7" id="KW-1133">Transmembrane helix</keyword>
<evidence type="ECO:0000256" key="1">
    <source>
        <dbReference type="ARBA" id="ARBA00004651"/>
    </source>
</evidence>
<dbReference type="Proteomes" id="UP001589828">
    <property type="component" value="Unassembled WGS sequence"/>
</dbReference>